<keyword evidence="3" id="KW-0808">Transferase</keyword>
<keyword evidence="2" id="KW-0328">Glycosyltransferase</keyword>
<dbReference type="EMBL" id="CAFBMK010000290">
    <property type="protein sequence ID" value="CAB4946087.1"/>
    <property type="molecule type" value="Genomic_DNA"/>
</dbReference>
<dbReference type="PANTHER" id="PTHR43179">
    <property type="entry name" value="RHAMNOSYLTRANSFERASE WBBL"/>
    <property type="match status" value="1"/>
</dbReference>
<name>A0A6J7JSX5_9ZZZZ</name>
<proteinExistence type="inferred from homology"/>
<protein>
    <submittedName>
        <fullName evidence="5">Unannotated protein</fullName>
    </submittedName>
</protein>
<evidence type="ECO:0000313" key="5">
    <source>
        <dbReference type="EMBL" id="CAB4946087.1"/>
    </source>
</evidence>
<dbReference type="SUPFAM" id="SSF53448">
    <property type="entry name" value="Nucleotide-diphospho-sugar transferases"/>
    <property type="match status" value="1"/>
</dbReference>
<dbReference type="InterPro" id="IPR029044">
    <property type="entry name" value="Nucleotide-diphossugar_trans"/>
</dbReference>
<evidence type="ECO:0000256" key="2">
    <source>
        <dbReference type="ARBA" id="ARBA00022676"/>
    </source>
</evidence>
<dbReference type="Pfam" id="PF02709">
    <property type="entry name" value="Glyco_transf_7C"/>
    <property type="match status" value="1"/>
</dbReference>
<evidence type="ECO:0000256" key="1">
    <source>
        <dbReference type="ARBA" id="ARBA00006739"/>
    </source>
</evidence>
<comment type="similarity">
    <text evidence="1">Belongs to the glycosyltransferase 2 family.</text>
</comment>
<dbReference type="AlphaFoldDB" id="A0A6J7JSX5"/>
<dbReference type="Gene3D" id="3.90.550.10">
    <property type="entry name" value="Spore Coat Polysaccharide Biosynthesis Protein SpsA, Chain A"/>
    <property type="match status" value="1"/>
</dbReference>
<accession>A0A6J7JSX5</accession>
<evidence type="ECO:0000256" key="3">
    <source>
        <dbReference type="ARBA" id="ARBA00022679"/>
    </source>
</evidence>
<gene>
    <name evidence="5" type="ORF">UFOPK3564_03228</name>
</gene>
<dbReference type="PANTHER" id="PTHR43179:SF12">
    <property type="entry name" value="GALACTOFURANOSYLTRANSFERASE GLFT2"/>
    <property type="match status" value="1"/>
</dbReference>
<organism evidence="5">
    <name type="scientific">freshwater metagenome</name>
    <dbReference type="NCBI Taxonomy" id="449393"/>
    <lineage>
        <taxon>unclassified sequences</taxon>
        <taxon>metagenomes</taxon>
        <taxon>ecological metagenomes</taxon>
    </lineage>
</organism>
<sequence length="286" mass="30413">MRVGVATIQRGRLDHVERQVVATADGTTRPDAHVVVSMDPEGDESARERIAAADVGTAGAPRVLRLPVPDGAPLPLARARNTAIAALGDVDLAVLLDVDCIPGPELVARYAAAAARRDGLLAGPVGHLPAGRPRGVRLDAADRRAADVRGARPVPDDGALLDEPRHELFWSLSFAVSPATHARIGGFDEGYVGYGGEDTDYAFRARRAGVGLTWVGDAWAYHQHHAVSSPPREHLHDIVLNARRFRETWGRWAMEGWLAAFAAEGLVDWDPAGDRLVVQGPAGSGG</sequence>
<dbReference type="GO" id="GO:0016757">
    <property type="term" value="F:glycosyltransferase activity"/>
    <property type="evidence" value="ECO:0007669"/>
    <property type="project" value="UniProtKB-KW"/>
</dbReference>
<feature type="domain" description="Galactosyltransferase C-terminal" evidence="4">
    <location>
        <begin position="174"/>
        <end position="215"/>
    </location>
</feature>
<reference evidence="5" key="1">
    <citation type="submission" date="2020-05" db="EMBL/GenBank/DDBJ databases">
        <authorList>
            <person name="Chiriac C."/>
            <person name="Salcher M."/>
            <person name="Ghai R."/>
            <person name="Kavagutti S V."/>
        </authorList>
    </citation>
    <scope>NUCLEOTIDE SEQUENCE</scope>
</reference>
<dbReference type="InterPro" id="IPR027791">
    <property type="entry name" value="Galactosyl_T_C"/>
</dbReference>
<evidence type="ECO:0000259" key="4">
    <source>
        <dbReference type="Pfam" id="PF02709"/>
    </source>
</evidence>